<evidence type="ECO:0000313" key="3">
    <source>
        <dbReference type="EMBL" id="MFC0082265.1"/>
    </source>
</evidence>
<organism evidence="3 4">
    <name type="scientific">Aciditerrimonas ferrireducens</name>
    <dbReference type="NCBI Taxonomy" id="667306"/>
    <lineage>
        <taxon>Bacteria</taxon>
        <taxon>Bacillati</taxon>
        <taxon>Actinomycetota</taxon>
        <taxon>Acidimicrobiia</taxon>
        <taxon>Acidimicrobiales</taxon>
        <taxon>Acidimicrobiaceae</taxon>
        <taxon>Aciditerrimonas</taxon>
    </lineage>
</organism>
<dbReference type="Proteomes" id="UP001589788">
    <property type="component" value="Unassembled WGS sequence"/>
</dbReference>
<evidence type="ECO:0000313" key="4">
    <source>
        <dbReference type="Proteomes" id="UP001589788"/>
    </source>
</evidence>
<dbReference type="InterPro" id="IPR051416">
    <property type="entry name" value="phD-YefM_TA_antitoxins"/>
</dbReference>
<dbReference type="RefSeq" id="WP_377789796.1">
    <property type="nucleotide sequence ID" value="NZ_JBHLYQ010000084.1"/>
</dbReference>
<reference evidence="3 4" key="1">
    <citation type="submission" date="2024-09" db="EMBL/GenBank/DDBJ databases">
        <authorList>
            <person name="Sun Q."/>
            <person name="Mori K."/>
        </authorList>
    </citation>
    <scope>NUCLEOTIDE SEQUENCE [LARGE SCALE GENOMIC DNA]</scope>
    <source>
        <strain evidence="3 4">JCM 15389</strain>
    </source>
</reference>
<dbReference type="NCBIfam" id="TIGR01552">
    <property type="entry name" value="phd_fam"/>
    <property type="match status" value="1"/>
</dbReference>
<dbReference type="SUPFAM" id="SSF143120">
    <property type="entry name" value="YefM-like"/>
    <property type="match status" value="1"/>
</dbReference>
<feature type="region of interest" description="Disordered" evidence="2">
    <location>
        <begin position="61"/>
        <end position="85"/>
    </location>
</feature>
<dbReference type="Gene3D" id="3.40.1620.10">
    <property type="entry name" value="YefM-like domain"/>
    <property type="match status" value="1"/>
</dbReference>
<evidence type="ECO:0000256" key="2">
    <source>
        <dbReference type="SAM" id="MobiDB-lite"/>
    </source>
</evidence>
<dbReference type="PANTHER" id="PTHR35377">
    <property type="entry name" value="ANTITOXIN VAPB49-RELATED-RELATED"/>
    <property type="match status" value="1"/>
</dbReference>
<dbReference type="InterPro" id="IPR036165">
    <property type="entry name" value="YefM-like_sf"/>
</dbReference>
<dbReference type="EMBL" id="JBHLYQ010000084">
    <property type="protein sequence ID" value="MFC0082265.1"/>
    <property type="molecule type" value="Genomic_DNA"/>
</dbReference>
<comment type="similarity">
    <text evidence="1">Belongs to the phD/YefM antitoxin family.</text>
</comment>
<proteinExistence type="inferred from homology"/>
<feature type="compositionally biased region" description="Basic residues" evidence="2">
    <location>
        <begin position="61"/>
        <end position="71"/>
    </location>
</feature>
<sequence length="85" mass="9215">MEAGVRELRENLRRSLASVQEGEEIVVTARGMAVARIVPIDGGRALDRAVAAGIVRPACRPRRSRPARRVASRGGVSDLVGEQRR</sequence>
<protein>
    <submittedName>
        <fullName evidence="3">Type II toxin-antitoxin system Phd/YefM family antitoxin</fullName>
    </submittedName>
</protein>
<accession>A0ABV6C3K2</accession>
<dbReference type="PANTHER" id="PTHR35377:SF5">
    <property type="entry name" value="ANTITOXIN VAPB46"/>
    <property type="match status" value="1"/>
</dbReference>
<gene>
    <name evidence="3" type="ORF">ACFFRE_08920</name>
</gene>
<evidence type="ECO:0000256" key="1">
    <source>
        <dbReference type="ARBA" id="ARBA00009981"/>
    </source>
</evidence>
<name>A0ABV6C3K2_9ACTN</name>
<keyword evidence="4" id="KW-1185">Reference proteome</keyword>
<comment type="caution">
    <text evidence="3">The sequence shown here is derived from an EMBL/GenBank/DDBJ whole genome shotgun (WGS) entry which is preliminary data.</text>
</comment>